<keyword evidence="3 8" id="KW-0238">DNA-binding</keyword>
<proteinExistence type="evidence at transcript level"/>
<evidence type="ECO:0000259" key="7">
    <source>
        <dbReference type="PROSITE" id="PS50811"/>
    </source>
</evidence>
<gene>
    <name evidence="8" type="primary">Wrky10</name>
</gene>
<dbReference type="InterPro" id="IPR003657">
    <property type="entry name" value="WRKY_dom"/>
</dbReference>
<dbReference type="FunFam" id="2.20.25.80:FF:000004">
    <property type="entry name" value="WRKY transcription factor 65"/>
    <property type="match status" value="1"/>
</dbReference>
<feature type="region of interest" description="Disordered" evidence="6">
    <location>
        <begin position="86"/>
        <end position="128"/>
    </location>
</feature>
<feature type="compositionally biased region" description="Polar residues" evidence="6">
    <location>
        <begin position="94"/>
        <end position="104"/>
    </location>
</feature>
<feature type="compositionally biased region" description="Low complexity" evidence="6">
    <location>
        <begin position="111"/>
        <end position="128"/>
    </location>
</feature>
<dbReference type="InterPro" id="IPR018872">
    <property type="entry name" value="Zn-cluster-dom"/>
</dbReference>
<name>A0A3G6JAF5_PINTA</name>
<dbReference type="InterPro" id="IPR036576">
    <property type="entry name" value="WRKY_dom_sf"/>
</dbReference>
<dbReference type="PROSITE" id="PS50811">
    <property type="entry name" value="WRKY"/>
    <property type="match status" value="1"/>
</dbReference>
<evidence type="ECO:0000256" key="4">
    <source>
        <dbReference type="ARBA" id="ARBA00023163"/>
    </source>
</evidence>
<dbReference type="Pfam" id="PF10533">
    <property type="entry name" value="Plant_zn_clust"/>
    <property type="match status" value="1"/>
</dbReference>
<dbReference type="GO" id="GO:0003700">
    <property type="term" value="F:DNA-binding transcription factor activity"/>
    <property type="evidence" value="ECO:0007669"/>
    <property type="project" value="InterPro"/>
</dbReference>
<evidence type="ECO:0000256" key="6">
    <source>
        <dbReference type="SAM" id="MobiDB-lite"/>
    </source>
</evidence>
<reference evidence="8" key="1">
    <citation type="submission" date="2018-03" db="EMBL/GenBank/DDBJ databases">
        <title>Loblolly pine cDNA sequences associated with carbon metabolism, wood formation, and disease resistance.</title>
        <authorList>
            <person name="Nairn C.J."/>
            <person name="Dean J.F.D."/>
            <person name="Peterson D.G."/>
        </authorList>
    </citation>
    <scope>NUCLEOTIDE SEQUENCE</scope>
    <source>
        <tissue evidence="8">Developing xylem</tissue>
    </source>
</reference>
<feature type="domain" description="WRKY" evidence="7">
    <location>
        <begin position="371"/>
        <end position="437"/>
    </location>
</feature>
<dbReference type="Gene3D" id="2.20.25.80">
    <property type="entry name" value="WRKY domain"/>
    <property type="match status" value="1"/>
</dbReference>
<dbReference type="GO" id="GO:0043565">
    <property type="term" value="F:sequence-specific DNA binding"/>
    <property type="evidence" value="ECO:0007669"/>
    <property type="project" value="InterPro"/>
</dbReference>
<accession>A0A3G6JAF5</accession>
<evidence type="ECO:0000256" key="2">
    <source>
        <dbReference type="ARBA" id="ARBA00023015"/>
    </source>
</evidence>
<feature type="region of interest" description="Disordered" evidence="6">
    <location>
        <begin position="145"/>
        <end position="178"/>
    </location>
</feature>
<dbReference type="AlphaFoldDB" id="A0A3G6JAF5"/>
<dbReference type="Pfam" id="PF03106">
    <property type="entry name" value="WRKY"/>
    <property type="match status" value="1"/>
</dbReference>
<evidence type="ECO:0000256" key="1">
    <source>
        <dbReference type="ARBA" id="ARBA00004123"/>
    </source>
</evidence>
<keyword evidence="5" id="KW-0539">Nucleus</keyword>
<dbReference type="InterPro" id="IPR044810">
    <property type="entry name" value="WRKY_plant"/>
</dbReference>
<organism evidence="8">
    <name type="scientific">Pinus taeda</name>
    <name type="common">Loblolly pine</name>
    <dbReference type="NCBI Taxonomy" id="3352"/>
    <lineage>
        <taxon>Eukaryota</taxon>
        <taxon>Viridiplantae</taxon>
        <taxon>Streptophyta</taxon>
        <taxon>Embryophyta</taxon>
        <taxon>Tracheophyta</taxon>
        <taxon>Spermatophyta</taxon>
        <taxon>Pinopsida</taxon>
        <taxon>Pinidae</taxon>
        <taxon>Conifers I</taxon>
        <taxon>Pinales</taxon>
        <taxon>Pinaceae</taxon>
        <taxon>Pinus</taxon>
        <taxon>Pinus subgen. Pinus</taxon>
    </lineage>
</organism>
<evidence type="ECO:0000256" key="5">
    <source>
        <dbReference type="ARBA" id="ARBA00023242"/>
    </source>
</evidence>
<dbReference type="SMART" id="SM00774">
    <property type="entry name" value="WRKY"/>
    <property type="match status" value="1"/>
</dbReference>
<evidence type="ECO:0000256" key="3">
    <source>
        <dbReference type="ARBA" id="ARBA00023125"/>
    </source>
</evidence>
<protein>
    <submittedName>
        <fullName evidence="8">WRKY DNA-binding protein 11</fullName>
    </submittedName>
</protein>
<feature type="compositionally biased region" description="Low complexity" evidence="6">
    <location>
        <begin position="145"/>
        <end position="168"/>
    </location>
</feature>
<keyword evidence="4" id="KW-0804">Transcription</keyword>
<dbReference type="SUPFAM" id="SSF118290">
    <property type="entry name" value="WRKY DNA-binding domain"/>
    <property type="match status" value="1"/>
</dbReference>
<dbReference type="PANTHER" id="PTHR31282">
    <property type="entry name" value="WRKY TRANSCRIPTION FACTOR 21-RELATED"/>
    <property type="match status" value="1"/>
</dbReference>
<feature type="region of interest" description="Disordered" evidence="6">
    <location>
        <begin position="309"/>
        <end position="349"/>
    </location>
</feature>
<feature type="compositionally biased region" description="Low complexity" evidence="6">
    <location>
        <begin position="313"/>
        <end position="325"/>
    </location>
</feature>
<evidence type="ECO:0000313" key="8">
    <source>
        <dbReference type="EMBL" id="AZA14812.1"/>
    </source>
</evidence>
<sequence>MALEMLDYRGSFRKEEDLKEAASAGLESMDRLIRLLAQQQQQKESYSSNPPDAMDVDCCAIADVAVNKLKKVVSLLSRTGHARFRRGASVDSLRPSSVSLQNFSDPHERSFSNNNSPDNNAENANANGTNSAALLCPMAQQPLLPRPQAQSQSLSQSQTQTQSHSPHPFIKRSSSKPDAYFPMNSSKPIAADFSMNSFKPVASDFSLNSSKPVSSIKPAKDLTFEGLTGAGPTQLKPMQELTFKGFTSQGSKPITDFSMALTNHVAATDFYGHRKDSVCSSPPLSNTNSFLSSITGDGSVVSTDKRPSMLLASFPPSSGRPPLSSSKKKCHGKSNDTDGGKHCGPSGRCHCSKRRKSRVKRTIKVPAISAKMADIPADEYSWRKYGQKPIKGSPHPRGYYKCSSVRGCPARKHVERSLDDPSMLIVTYEGEHNHSQSMSESTGLVVDP</sequence>
<keyword evidence="2" id="KW-0805">Transcription regulation</keyword>
<dbReference type="GO" id="GO:0005634">
    <property type="term" value="C:nucleus"/>
    <property type="evidence" value="ECO:0007669"/>
    <property type="project" value="UniProtKB-SubCell"/>
</dbReference>
<dbReference type="EMBL" id="MH017267">
    <property type="protein sequence ID" value="AZA14812.1"/>
    <property type="molecule type" value="mRNA"/>
</dbReference>
<comment type="subcellular location">
    <subcellularLocation>
        <location evidence="1">Nucleus</location>
    </subcellularLocation>
</comment>